<dbReference type="AlphaFoldDB" id="A0AAU8DL79"/>
<dbReference type="Gene3D" id="3.40.50.1110">
    <property type="entry name" value="SGNH hydrolase"/>
    <property type="match status" value="1"/>
</dbReference>
<organism evidence="2">
    <name type="scientific">Nakamurella sp. A5-74</name>
    <dbReference type="NCBI Taxonomy" id="3158264"/>
    <lineage>
        <taxon>Bacteria</taxon>
        <taxon>Bacillati</taxon>
        <taxon>Actinomycetota</taxon>
        <taxon>Actinomycetes</taxon>
        <taxon>Nakamurellales</taxon>
        <taxon>Nakamurellaceae</taxon>
        <taxon>Nakamurella</taxon>
    </lineage>
</organism>
<dbReference type="GO" id="GO:0004622">
    <property type="term" value="F:phosphatidylcholine lysophospholipase activity"/>
    <property type="evidence" value="ECO:0007669"/>
    <property type="project" value="TreeGrafter"/>
</dbReference>
<proteinExistence type="predicted"/>
<keyword evidence="2" id="KW-0378">Hydrolase</keyword>
<dbReference type="RefSeq" id="WP_353648504.1">
    <property type="nucleotide sequence ID" value="NZ_CP159218.1"/>
</dbReference>
<sequence length="300" mass="30171">MKSKSVHHTALIAAAAGVTGVMGAAGLAWVGLTAQAAGATRRIEEAAVHAAIDAGLIPPDGADAQRVPPPLGDGVLLASGPTDDPTVEPGLTLAMIGDSTAVGYGTSRSADLPGVLLARGLAALTGDPVRLLTVGVVGAESVHLDDQVTTALQQRPDIAVIVIGANDITAKVAPTRAASQLGAAVRRLRAAQVEVVVATCPDFGVIAPIPQPLRTVLTRWSRGLAAAQARAVRAADGTPVAMAQLVSPFFRGKPDLFYADGFHPSAAGYLTAVGALLPAVATAATRIRLDRVAAQPGLSG</sequence>
<dbReference type="SUPFAM" id="SSF52266">
    <property type="entry name" value="SGNH hydrolase"/>
    <property type="match status" value="1"/>
</dbReference>
<dbReference type="InterPro" id="IPR013830">
    <property type="entry name" value="SGNH_hydro"/>
</dbReference>
<accession>A0AAU8DL79</accession>
<dbReference type="CDD" id="cd01836">
    <property type="entry name" value="FeeA_FeeB_like"/>
    <property type="match status" value="1"/>
</dbReference>
<feature type="domain" description="SGNH hydrolase-type esterase" evidence="1">
    <location>
        <begin position="96"/>
        <end position="269"/>
    </location>
</feature>
<dbReference type="Pfam" id="PF13472">
    <property type="entry name" value="Lipase_GDSL_2"/>
    <property type="match status" value="1"/>
</dbReference>
<evidence type="ECO:0000313" key="2">
    <source>
        <dbReference type="EMBL" id="XCG62889.1"/>
    </source>
</evidence>
<reference evidence="2" key="1">
    <citation type="submission" date="2024-05" db="EMBL/GenBank/DDBJ databases">
        <authorList>
            <person name="Cai S.Y."/>
            <person name="Jin L.M."/>
            <person name="Li H.R."/>
        </authorList>
    </citation>
    <scope>NUCLEOTIDE SEQUENCE</scope>
    <source>
        <strain evidence="2">A5-74</strain>
    </source>
</reference>
<name>A0AAU8DL79_9ACTN</name>
<dbReference type="EMBL" id="CP159218">
    <property type="protein sequence ID" value="XCG62889.1"/>
    <property type="molecule type" value="Genomic_DNA"/>
</dbReference>
<dbReference type="PANTHER" id="PTHR30383">
    <property type="entry name" value="THIOESTERASE 1/PROTEASE 1/LYSOPHOSPHOLIPASE L1"/>
    <property type="match status" value="1"/>
</dbReference>
<dbReference type="InterPro" id="IPR051532">
    <property type="entry name" value="Ester_Hydrolysis_Enzymes"/>
</dbReference>
<protein>
    <submittedName>
        <fullName evidence="2">SGNH/GDSL hydrolase family protein</fullName>
    </submittedName>
</protein>
<gene>
    <name evidence="2" type="ORF">ABLG96_16960</name>
</gene>
<dbReference type="InterPro" id="IPR036514">
    <property type="entry name" value="SGNH_hydro_sf"/>
</dbReference>
<evidence type="ECO:0000259" key="1">
    <source>
        <dbReference type="Pfam" id="PF13472"/>
    </source>
</evidence>
<dbReference type="PANTHER" id="PTHR30383:SF5">
    <property type="entry name" value="SGNH HYDROLASE-TYPE ESTERASE DOMAIN-CONTAINING PROTEIN"/>
    <property type="match status" value="1"/>
</dbReference>